<evidence type="ECO:0000313" key="9">
    <source>
        <dbReference type="EMBL" id="OGE41938.1"/>
    </source>
</evidence>
<dbReference type="InterPro" id="IPR004391">
    <property type="entry name" value="Glu_race"/>
</dbReference>
<sequence length="265" mass="29182">MRNNPIGIFDSGIGGLTVAKEIIKQLPNESLIYIGDTARVPYGTRSKEIVTKFALELVDFLLRRKVKCLVVACNTISAYALSEIKKVSPVPVVDVLQPVVDRAIKTTKNKKIGVIGTQGTIQNRAYDLAIKKLDPKIKIVSCACPLFVPMAEEGLNHHQATKLIAREYLSDVIGGGIDTLILGCTHYPLLDEAIREAVGKGVILIDSAGPTVTELKKVLSEKNLLSNNPYLKYEFFVTDVPERVYQVASRFFGSDLKDKIRKVTL</sequence>
<accession>A0A1F5KLX9</accession>
<gene>
    <name evidence="8" type="primary">murI</name>
    <name evidence="9" type="ORF">A3B45_01820</name>
</gene>
<dbReference type="EC" id="5.1.1.3" evidence="2 8"/>
<dbReference type="STRING" id="1797785.A3B45_01820"/>
<evidence type="ECO:0000256" key="3">
    <source>
        <dbReference type="ARBA" id="ARBA00022960"/>
    </source>
</evidence>
<dbReference type="InterPro" id="IPR001920">
    <property type="entry name" value="Asp/Glu_race"/>
</dbReference>
<comment type="function">
    <text evidence="8">Provides the (R)-glutamate required for cell wall biosynthesis.</text>
</comment>
<dbReference type="GO" id="GO:0009252">
    <property type="term" value="P:peptidoglycan biosynthetic process"/>
    <property type="evidence" value="ECO:0007669"/>
    <property type="project" value="UniProtKB-UniRule"/>
</dbReference>
<comment type="catalytic activity">
    <reaction evidence="1 8">
        <text>L-glutamate = D-glutamate</text>
        <dbReference type="Rhea" id="RHEA:12813"/>
        <dbReference type="ChEBI" id="CHEBI:29985"/>
        <dbReference type="ChEBI" id="CHEBI:29986"/>
        <dbReference type="EC" id="5.1.1.3"/>
    </reaction>
</comment>
<dbReference type="EMBL" id="MFDM01000031">
    <property type="protein sequence ID" value="OGE41938.1"/>
    <property type="molecule type" value="Genomic_DNA"/>
</dbReference>
<feature type="binding site" evidence="8">
    <location>
        <begin position="185"/>
        <end position="186"/>
    </location>
    <ligand>
        <name>substrate</name>
    </ligand>
</feature>
<dbReference type="UniPathway" id="UPA00219"/>
<feature type="active site" description="Proton donor/acceptor" evidence="8">
    <location>
        <position position="184"/>
    </location>
</feature>
<comment type="similarity">
    <text evidence="8">Belongs to the aspartate/glutamate racemases family.</text>
</comment>
<dbReference type="GO" id="GO:0008881">
    <property type="term" value="F:glutamate racemase activity"/>
    <property type="evidence" value="ECO:0007669"/>
    <property type="project" value="UniProtKB-UniRule"/>
</dbReference>
<dbReference type="FunFam" id="3.40.50.1860:FF:000002">
    <property type="entry name" value="Glutamate racemase"/>
    <property type="match status" value="1"/>
</dbReference>
<keyword evidence="3 8" id="KW-0133">Cell shape</keyword>
<dbReference type="Gene3D" id="3.40.50.1860">
    <property type="match status" value="2"/>
</dbReference>
<protein>
    <recommendedName>
        <fullName evidence="7 8">Glutamate racemase</fullName>
        <ecNumber evidence="2 8">5.1.1.3</ecNumber>
    </recommendedName>
</protein>
<evidence type="ECO:0000256" key="8">
    <source>
        <dbReference type="HAMAP-Rule" id="MF_00258"/>
    </source>
</evidence>
<dbReference type="InterPro" id="IPR015942">
    <property type="entry name" value="Asp/Glu/hydantoin_racemase"/>
</dbReference>
<dbReference type="GO" id="GO:0071555">
    <property type="term" value="P:cell wall organization"/>
    <property type="evidence" value="ECO:0007669"/>
    <property type="project" value="UniProtKB-KW"/>
</dbReference>
<evidence type="ECO:0000256" key="2">
    <source>
        <dbReference type="ARBA" id="ARBA00013090"/>
    </source>
</evidence>
<proteinExistence type="inferred from homology"/>
<dbReference type="PROSITE" id="PS00924">
    <property type="entry name" value="ASP_GLU_RACEMASE_2"/>
    <property type="match status" value="1"/>
</dbReference>
<feature type="binding site" evidence="8">
    <location>
        <begin position="42"/>
        <end position="43"/>
    </location>
    <ligand>
        <name>substrate</name>
    </ligand>
</feature>
<evidence type="ECO:0000256" key="1">
    <source>
        <dbReference type="ARBA" id="ARBA00001602"/>
    </source>
</evidence>
<dbReference type="InterPro" id="IPR033134">
    <property type="entry name" value="Asp/Glu_racemase_AS_2"/>
</dbReference>
<feature type="active site" description="Proton donor/acceptor" evidence="8">
    <location>
        <position position="73"/>
    </location>
</feature>
<feature type="binding site" evidence="8">
    <location>
        <begin position="10"/>
        <end position="11"/>
    </location>
    <ligand>
        <name>substrate</name>
    </ligand>
</feature>
<dbReference type="SUPFAM" id="SSF53681">
    <property type="entry name" value="Aspartate/glutamate racemase"/>
    <property type="match status" value="2"/>
</dbReference>
<evidence type="ECO:0000256" key="4">
    <source>
        <dbReference type="ARBA" id="ARBA00022984"/>
    </source>
</evidence>
<dbReference type="GO" id="GO:0008360">
    <property type="term" value="P:regulation of cell shape"/>
    <property type="evidence" value="ECO:0007669"/>
    <property type="project" value="UniProtKB-KW"/>
</dbReference>
<dbReference type="Pfam" id="PF01177">
    <property type="entry name" value="Asp_Glu_race"/>
    <property type="match status" value="1"/>
</dbReference>
<evidence type="ECO:0000256" key="6">
    <source>
        <dbReference type="ARBA" id="ARBA00023316"/>
    </source>
</evidence>
<keyword evidence="6 8" id="KW-0961">Cell wall biogenesis/degradation</keyword>
<name>A0A1F5KLX9_9BACT</name>
<dbReference type="AlphaFoldDB" id="A0A1F5KLX9"/>
<evidence type="ECO:0000313" key="10">
    <source>
        <dbReference type="Proteomes" id="UP000178565"/>
    </source>
</evidence>
<keyword evidence="4 8" id="KW-0573">Peptidoglycan synthesis</keyword>
<dbReference type="Proteomes" id="UP000178565">
    <property type="component" value="Unassembled WGS sequence"/>
</dbReference>
<dbReference type="PANTHER" id="PTHR21198:SF2">
    <property type="entry name" value="GLUTAMATE RACEMASE"/>
    <property type="match status" value="1"/>
</dbReference>
<keyword evidence="5 8" id="KW-0413">Isomerase</keyword>
<evidence type="ECO:0000256" key="5">
    <source>
        <dbReference type="ARBA" id="ARBA00023235"/>
    </source>
</evidence>
<comment type="caution">
    <text evidence="9">The sequence shown here is derived from an EMBL/GenBank/DDBJ whole genome shotgun (WGS) entry which is preliminary data.</text>
</comment>
<evidence type="ECO:0000256" key="7">
    <source>
        <dbReference type="ARBA" id="ARBA00070053"/>
    </source>
</evidence>
<organism evidence="9 10">
    <name type="scientific">Candidatus Daviesbacteria bacterium RIFCSPLOWO2_01_FULL_39_12</name>
    <dbReference type="NCBI Taxonomy" id="1797785"/>
    <lineage>
        <taxon>Bacteria</taxon>
        <taxon>Candidatus Daviesiibacteriota</taxon>
    </lineage>
</organism>
<feature type="binding site" evidence="8">
    <location>
        <begin position="74"/>
        <end position="75"/>
    </location>
    <ligand>
        <name>substrate</name>
    </ligand>
</feature>
<comment type="pathway">
    <text evidence="8">Cell wall biogenesis; peptidoglycan biosynthesis.</text>
</comment>
<dbReference type="HAMAP" id="MF_00258">
    <property type="entry name" value="Glu_racemase"/>
    <property type="match status" value="1"/>
</dbReference>
<reference evidence="9 10" key="1">
    <citation type="journal article" date="2016" name="Nat. Commun.">
        <title>Thousands of microbial genomes shed light on interconnected biogeochemical processes in an aquifer system.</title>
        <authorList>
            <person name="Anantharaman K."/>
            <person name="Brown C.T."/>
            <person name="Hug L.A."/>
            <person name="Sharon I."/>
            <person name="Castelle C.J."/>
            <person name="Probst A.J."/>
            <person name="Thomas B.C."/>
            <person name="Singh A."/>
            <person name="Wilkins M.J."/>
            <person name="Karaoz U."/>
            <person name="Brodie E.L."/>
            <person name="Williams K.H."/>
            <person name="Hubbard S.S."/>
            <person name="Banfield J.F."/>
        </authorList>
    </citation>
    <scope>NUCLEOTIDE SEQUENCE [LARGE SCALE GENOMIC DNA]</scope>
</reference>
<dbReference type="PANTHER" id="PTHR21198">
    <property type="entry name" value="GLUTAMATE RACEMASE"/>
    <property type="match status" value="1"/>
</dbReference>
<dbReference type="NCBIfam" id="TIGR00067">
    <property type="entry name" value="glut_race"/>
    <property type="match status" value="1"/>
</dbReference>